<dbReference type="Pfam" id="PF05016">
    <property type="entry name" value="ParE_toxin"/>
    <property type="match status" value="1"/>
</dbReference>
<sequence length="115" mass="13701">MKSKGLTPKKFLGRCRESLIRKIKFHPEARKEIQHETRFYRQAGQRTGNRFIEATKKASEQLQDNPAMWPSMTERLRGNILSQFPFTIIYAFNEDTIFIVAFAHHRKEPGYWRDE</sequence>
<accession>A0A833LYY0</accession>
<proteinExistence type="predicted"/>
<keyword evidence="1" id="KW-1277">Toxin-antitoxin system</keyword>
<dbReference type="EMBL" id="WBUI01000008">
    <property type="protein sequence ID" value="KAB2932775.1"/>
    <property type="molecule type" value="Genomic_DNA"/>
</dbReference>
<dbReference type="AlphaFoldDB" id="A0A833LYY0"/>
<dbReference type="InterPro" id="IPR007712">
    <property type="entry name" value="RelE/ParE_toxin"/>
</dbReference>
<dbReference type="Gene3D" id="3.30.2310.20">
    <property type="entry name" value="RelE-like"/>
    <property type="match status" value="1"/>
</dbReference>
<comment type="caution">
    <text evidence="2">The sequence shown here is derived from an EMBL/GenBank/DDBJ whole genome shotgun (WGS) entry which is preliminary data.</text>
</comment>
<gene>
    <name evidence="2" type="ORF">F9K24_10375</name>
</gene>
<dbReference type="InterPro" id="IPR035093">
    <property type="entry name" value="RelE/ParE_toxin_dom_sf"/>
</dbReference>
<dbReference type="Proteomes" id="UP000460298">
    <property type="component" value="Unassembled WGS sequence"/>
</dbReference>
<evidence type="ECO:0000256" key="1">
    <source>
        <dbReference type="ARBA" id="ARBA00022649"/>
    </source>
</evidence>
<reference evidence="2 3" key="1">
    <citation type="submission" date="2019-10" db="EMBL/GenBank/DDBJ databases">
        <title>Extracellular Electron Transfer in a Candidatus Methanoperedens spp. Enrichment Culture.</title>
        <authorList>
            <person name="Berger S."/>
            <person name="Rangel Shaw D."/>
            <person name="Berben T."/>
            <person name="In 'T Zandt M."/>
            <person name="Frank J."/>
            <person name="Reimann J."/>
            <person name="Jetten M.S.M."/>
            <person name="Welte C.U."/>
        </authorList>
    </citation>
    <scope>NUCLEOTIDE SEQUENCE [LARGE SCALE GENOMIC DNA]</scope>
    <source>
        <strain evidence="2">SB12</strain>
    </source>
</reference>
<name>A0A833LYY0_9LEPT</name>
<protein>
    <submittedName>
        <fullName evidence="2">Type II toxin-antitoxin system RelE/ParE family toxin</fullName>
    </submittedName>
</protein>
<evidence type="ECO:0000313" key="3">
    <source>
        <dbReference type="Proteomes" id="UP000460298"/>
    </source>
</evidence>
<organism evidence="2 3">
    <name type="scientific">Leptonema illini</name>
    <dbReference type="NCBI Taxonomy" id="183"/>
    <lineage>
        <taxon>Bacteria</taxon>
        <taxon>Pseudomonadati</taxon>
        <taxon>Spirochaetota</taxon>
        <taxon>Spirochaetia</taxon>
        <taxon>Leptospirales</taxon>
        <taxon>Leptospiraceae</taxon>
        <taxon>Leptonema</taxon>
    </lineage>
</organism>
<evidence type="ECO:0000313" key="2">
    <source>
        <dbReference type="EMBL" id="KAB2932775.1"/>
    </source>
</evidence>